<keyword evidence="4 8" id="KW-0812">Transmembrane</keyword>
<dbReference type="GO" id="GO:0005886">
    <property type="term" value="C:plasma membrane"/>
    <property type="evidence" value="ECO:0007669"/>
    <property type="project" value="UniProtKB-SubCell"/>
</dbReference>
<evidence type="ECO:0000256" key="6">
    <source>
        <dbReference type="ARBA" id="ARBA00023136"/>
    </source>
</evidence>
<evidence type="ECO:0000256" key="3">
    <source>
        <dbReference type="ARBA" id="ARBA00022679"/>
    </source>
</evidence>
<feature type="transmembrane region" description="Helical" evidence="8">
    <location>
        <begin position="12"/>
        <end position="34"/>
    </location>
</feature>
<keyword evidence="5 8" id="KW-1133">Transmembrane helix</keyword>
<evidence type="ECO:0000256" key="4">
    <source>
        <dbReference type="ARBA" id="ARBA00022692"/>
    </source>
</evidence>
<evidence type="ECO:0000313" key="10">
    <source>
        <dbReference type="Proteomes" id="UP000575241"/>
    </source>
</evidence>
<evidence type="ECO:0000256" key="1">
    <source>
        <dbReference type="ARBA" id="ARBA00004651"/>
    </source>
</evidence>
<dbReference type="AlphaFoldDB" id="A0A7W7K296"/>
<feature type="transmembrane region" description="Helical" evidence="8">
    <location>
        <begin position="282"/>
        <end position="306"/>
    </location>
</feature>
<dbReference type="Pfam" id="PF09594">
    <property type="entry name" value="GT87"/>
    <property type="match status" value="1"/>
</dbReference>
<evidence type="ECO:0000313" key="9">
    <source>
        <dbReference type="EMBL" id="MBB4839729.1"/>
    </source>
</evidence>
<gene>
    <name evidence="9" type="ORF">HNP52_002798</name>
</gene>
<evidence type="ECO:0008006" key="11">
    <source>
        <dbReference type="Google" id="ProtNLM"/>
    </source>
</evidence>
<dbReference type="EMBL" id="JACHLN010000002">
    <property type="protein sequence ID" value="MBB4839729.1"/>
    <property type="molecule type" value="Genomic_DNA"/>
</dbReference>
<dbReference type="GO" id="GO:0016758">
    <property type="term" value="F:hexosyltransferase activity"/>
    <property type="evidence" value="ECO:0007669"/>
    <property type="project" value="InterPro"/>
</dbReference>
<protein>
    <recommendedName>
        <fullName evidence="11">DUF2029 domain-containing protein</fullName>
    </recommendedName>
</protein>
<name>A0A7W7K296_9SPHN</name>
<comment type="subcellular location">
    <subcellularLocation>
        <location evidence="1">Cell membrane</location>
        <topology evidence="1">Multi-pass membrane protein</topology>
    </subcellularLocation>
</comment>
<feature type="transmembrane region" description="Helical" evidence="8">
    <location>
        <begin position="356"/>
        <end position="377"/>
    </location>
</feature>
<keyword evidence="2" id="KW-1003">Cell membrane</keyword>
<keyword evidence="10" id="KW-1185">Reference proteome</keyword>
<evidence type="ECO:0000256" key="5">
    <source>
        <dbReference type="ARBA" id="ARBA00022989"/>
    </source>
</evidence>
<feature type="transmembrane region" description="Helical" evidence="8">
    <location>
        <begin position="146"/>
        <end position="168"/>
    </location>
</feature>
<accession>A0A7W7K296</accession>
<keyword evidence="3" id="KW-0808">Transferase</keyword>
<feature type="transmembrane region" description="Helical" evidence="8">
    <location>
        <begin position="104"/>
        <end position="125"/>
    </location>
</feature>
<evidence type="ECO:0000256" key="2">
    <source>
        <dbReference type="ARBA" id="ARBA00022475"/>
    </source>
</evidence>
<comment type="similarity">
    <text evidence="7">Belongs to the glycosyltransferase 87 family.</text>
</comment>
<feature type="transmembrane region" description="Helical" evidence="8">
    <location>
        <begin position="389"/>
        <end position="412"/>
    </location>
</feature>
<organism evidence="9 10">
    <name type="scientific">Sphingomonas kyeonggiensis</name>
    <dbReference type="NCBI Taxonomy" id="1268553"/>
    <lineage>
        <taxon>Bacteria</taxon>
        <taxon>Pseudomonadati</taxon>
        <taxon>Pseudomonadota</taxon>
        <taxon>Alphaproteobacteria</taxon>
        <taxon>Sphingomonadales</taxon>
        <taxon>Sphingomonadaceae</taxon>
        <taxon>Sphingomonas</taxon>
    </lineage>
</organism>
<comment type="caution">
    <text evidence="9">The sequence shown here is derived from an EMBL/GenBank/DDBJ whole genome shotgun (WGS) entry which is preliminary data.</text>
</comment>
<feature type="transmembrane region" description="Helical" evidence="8">
    <location>
        <begin position="318"/>
        <end position="344"/>
    </location>
</feature>
<sequence length="460" mass="52157">MTDAPRPARQSVWIEYALIVPIIAAIGYTTWFFFRNHYLPQPFFYEPSGTWMDWYSLTQWSQHAGAYEVERTIYPPLSFVLMRLFSFPHCYALTYSEEARACDWLGGVALTAMWLGTVVLTFLSYRKVDRRTALPRAFAMTFGFPMIYAFERGNLLIFCYACILLGFGPLLKSAWLRWFFAGLAVNFKVYLVGAIVAPLLRRRWVAFEGMLLFTVLIYLASWYILGEGSPSQIYRNITSYSTGFGAQAALDLWFPATYLPLKTLMTGTFPIYTVVSSTMADGLVIGVTIFTRVIQASILIAAAAAWLRPEAVPPRRVVFLAIAFALSASEAGGYTEMLTLVFVFMEKRRGFERTTALYIAYFLSIPFDFTLGLLPPLVRYSYLANVEVIAQYGVGVMSLLRPGLSMIIAGLLSVQTVREVVADIRNQGWQNRWRYRFDWPVLPGVLRPSRPQQAGEEGPR</sequence>
<feature type="transmembrane region" description="Helical" evidence="8">
    <location>
        <begin position="204"/>
        <end position="225"/>
    </location>
</feature>
<dbReference type="Proteomes" id="UP000575241">
    <property type="component" value="Unassembled WGS sequence"/>
</dbReference>
<evidence type="ECO:0000256" key="8">
    <source>
        <dbReference type="SAM" id="Phobius"/>
    </source>
</evidence>
<dbReference type="InterPro" id="IPR018584">
    <property type="entry name" value="GT87"/>
</dbReference>
<evidence type="ECO:0000256" key="7">
    <source>
        <dbReference type="ARBA" id="ARBA00024033"/>
    </source>
</evidence>
<feature type="transmembrane region" description="Helical" evidence="8">
    <location>
        <begin position="174"/>
        <end position="197"/>
    </location>
</feature>
<keyword evidence="6 8" id="KW-0472">Membrane</keyword>
<reference evidence="9 10" key="1">
    <citation type="submission" date="2020-08" db="EMBL/GenBank/DDBJ databases">
        <title>Functional genomics of gut bacteria from endangered species of beetles.</title>
        <authorList>
            <person name="Carlos-Shanley C."/>
        </authorList>
    </citation>
    <scope>NUCLEOTIDE SEQUENCE [LARGE SCALE GENOMIC DNA]</scope>
    <source>
        <strain evidence="9 10">S00224</strain>
    </source>
</reference>
<proteinExistence type="inferred from homology"/>
<dbReference type="RefSeq" id="WP_184168069.1">
    <property type="nucleotide sequence ID" value="NZ_JACHLN010000002.1"/>
</dbReference>